<feature type="transmembrane region" description="Helical" evidence="9">
    <location>
        <begin position="177"/>
        <end position="198"/>
    </location>
</feature>
<dbReference type="EMBL" id="CAJOBA010045181">
    <property type="protein sequence ID" value="CAF4173639.1"/>
    <property type="molecule type" value="Genomic_DNA"/>
</dbReference>
<keyword evidence="4 9" id="KW-1133">Transmembrane helix</keyword>
<feature type="transmembrane region" description="Helical" evidence="9">
    <location>
        <begin position="44"/>
        <end position="67"/>
    </location>
</feature>
<evidence type="ECO:0000259" key="10">
    <source>
        <dbReference type="PROSITE" id="PS50262"/>
    </source>
</evidence>
<evidence type="ECO:0000256" key="1">
    <source>
        <dbReference type="ARBA" id="ARBA00004651"/>
    </source>
</evidence>
<dbReference type="Proteomes" id="UP000682733">
    <property type="component" value="Unassembled WGS sequence"/>
</dbReference>
<dbReference type="Gene3D" id="1.20.1070.10">
    <property type="entry name" value="Rhodopsin 7-helix transmembrane proteins"/>
    <property type="match status" value="1"/>
</dbReference>
<evidence type="ECO:0000256" key="7">
    <source>
        <dbReference type="ARBA" id="ARBA00023170"/>
    </source>
</evidence>
<reference evidence="12" key="1">
    <citation type="submission" date="2021-02" db="EMBL/GenBank/DDBJ databases">
        <authorList>
            <person name="Nowell W R."/>
        </authorList>
    </citation>
    <scope>NUCLEOTIDE SEQUENCE</scope>
</reference>
<gene>
    <name evidence="12" type="ORF">GPM918_LOCUS37172</name>
    <name evidence="11" type="ORF">OVA965_LOCUS31366</name>
    <name evidence="14" type="ORF">SRO942_LOCUS37932</name>
    <name evidence="13" type="ORF">TMI583_LOCUS32194</name>
</gene>
<dbReference type="EMBL" id="CAJOBC010088786">
    <property type="protein sequence ID" value="CAF4372886.1"/>
    <property type="molecule type" value="Genomic_DNA"/>
</dbReference>
<dbReference type="PANTHER" id="PTHR24228">
    <property type="entry name" value="B2 BRADYKININ RECEPTOR/ANGIOTENSIN II RECEPTOR"/>
    <property type="match status" value="1"/>
</dbReference>
<dbReference type="SUPFAM" id="SSF81321">
    <property type="entry name" value="Family A G protein-coupled receptor-like"/>
    <property type="match status" value="1"/>
</dbReference>
<dbReference type="EMBL" id="CAJNOK010023525">
    <property type="protein sequence ID" value="CAF1364055.1"/>
    <property type="molecule type" value="Genomic_DNA"/>
</dbReference>
<keyword evidence="5" id="KW-0297">G-protein coupled receptor</keyword>
<evidence type="ECO:0000256" key="6">
    <source>
        <dbReference type="ARBA" id="ARBA00023136"/>
    </source>
</evidence>
<dbReference type="PROSITE" id="PS50262">
    <property type="entry name" value="G_PROTEIN_RECEP_F1_2"/>
    <property type="match status" value="1"/>
</dbReference>
<accession>A0A815TSF7</accession>
<evidence type="ECO:0000313" key="15">
    <source>
        <dbReference type="Proteomes" id="UP000663829"/>
    </source>
</evidence>
<keyword evidence="3 9" id="KW-0812">Transmembrane</keyword>
<evidence type="ECO:0000313" key="11">
    <source>
        <dbReference type="EMBL" id="CAF1364055.1"/>
    </source>
</evidence>
<keyword evidence="2" id="KW-1003">Cell membrane</keyword>
<dbReference type="Proteomes" id="UP000681722">
    <property type="component" value="Unassembled WGS sequence"/>
</dbReference>
<keyword evidence="7" id="KW-0675">Receptor</keyword>
<dbReference type="Proteomes" id="UP000677228">
    <property type="component" value="Unassembled WGS sequence"/>
</dbReference>
<dbReference type="InterPro" id="IPR017452">
    <property type="entry name" value="GPCR_Rhodpsn_7TM"/>
</dbReference>
<feature type="domain" description="G-protein coupled receptors family 1 profile" evidence="10">
    <location>
        <begin position="1"/>
        <end position="226"/>
    </location>
</feature>
<dbReference type="InterPro" id="IPR000276">
    <property type="entry name" value="GPCR_Rhodpsn"/>
</dbReference>
<dbReference type="OrthoDB" id="10033332at2759"/>
<comment type="subcellular location">
    <subcellularLocation>
        <location evidence="1">Cell membrane</location>
        <topology evidence="1">Multi-pass membrane protein</topology>
    </subcellularLocation>
</comment>
<feature type="transmembrane region" description="Helical" evidence="9">
    <location>
        <begin position="118"/>
        <end position="147"/>
    </location>
</feature>
<protein>
    <recommendedName>
        <fullName evidence="10">G-protein coupled receptors family 1 profile domain-containing protein</fullName>
    </recommendedName>
</protein>
<evidence type="ECO:0000256" key="8">
    <source>
        <dbReference type="ARBA" id="ARBA00023224"/>
    </source>
</evidence>
<dbReference type="GO" id="GO:0004930">
    <property type="term" value="F:G protein-coupled receptor activity"/>
    <property type="evidence" value="ECO:0007669"/>
    <property type="project" value="UniProtKB-KW"/>
</dbReference>
<evidence type="ECO:0000256" key="2">
    <source>
        <dbReference type="ARBA" id="ARBA00022475"/>
    </source>
</evidence>
<feature type="transmembrane region" description="Helical" evidence="9">
    <location>
        <begin position="210"/>
        <end position="230"/>
    </location>
</feature>
<evidence type="ECO:0000256" key="5">
    <source>
        <dbReference type="ARBA" id="ARBA00023040"/>
    </source>
</evidence>
<sequence length="253" mass="29823">MLVANSYVIELLLAIDGFSQLLYTLQGDIQQIPYEDSLCLFRGYALYVLSTVHNYSFFLQALYRYLIVVHPNRLRFQSFRFQFFLICVAWIVAFIYPLEFFLRHEVKYDINSQACLLILQVTFSVIYMALCSYTFANTLTVLIYFTLVYHLKQMRKHITPANSLARAQKELNMIRRIIILVLILFTFGIPYMVVFLFIVFDHKIQHDLRIASIFMDSSIVITTIILIYFTEPLKTSIMKRIKRRTNMVVARVA</sequence>
<dbReference type="EMBL" id="CAJNOQ010023241">
    <property type="protein sequence ID" value="CAF1512406.1"/>
    <property type="molecule type" value="Genomic_DNA"/>
</dbReference>
<evidence type="ECO:0000313" key="12">
    <source>
        <dbReference type="EMBL" id="CAF1512406.1"/>
    </source>
</evidence>
<dbReference type="Proteomes" id="UP000663829">
    <property type="component" value="Unassembled WGS sequence"/>
</dbReference>
<evidence type="ECO:0000313" key="14">
    <source>
        <dbReference type="EMBL" id="CAF4372886.1"/>
    </source>
</evidence>
<name>A0A815TSF7_9BILA</name>
<feature type="transmembrane region" description="Helical" evidence="9">
    <location>
        <begin position="79"/>
        <end position="98"/>
    </location>
</feature>
<proteinExistence type="predicted"/>
<keyword evidence="6 9" id="KW-0472">Membrane</keyword>
<dbReference type="Pfam" id="PF00001">
    <property type="entry name" value="7tm_1"/>
    <property type="match status" value="1"/>
</dbReference>
<evidence type="ECO:0000256" key="9">
    <source>
        <dbReference type="SAM" id="Phobius"/>
    </source>
</evidence>
<organism evidence="12 15">
    <name type="scientific">Didymodactylos carnosus</name>
    <dbReference type="NCBI Taxonomy" id="1234261"/>
    <lineage>
        <taxon>Eukaryota</taxon>
        <taxon>Metazoa</taxon>
        <taxon>Spiralia</taxon>
        <taxon>Gnathifera</taxon>
        <taxon>Rotifera</taxon>
        <taxon>Eurotatoria</taxon>
        <taxon>Bdelloidea</taxon>
        <taxon>Philodinida</taxon>
        <taxon>Philodinidae</taxon>
        <taxon>Didymodactylos</taxon>
    </lineage>
</organism>
<keyword evidence="8" id="KW-0807">Transducer</keyword>
<dbReference type="AlphaFoldDB" id="A0A815TSF7"/>
<evidence type="ECO:0000256" key="3">
    <source>
        <dbReference type="ARBA" id="ARBA00022692"/>
    </source>
</evidence>
<comment type="caution">
    <text evidence="12">The sequence shown here is derived from an EMBL/GenBank/DDBJ whole genome shotgun (WGS) entry which is preliminary data.</text>
</comment>
<evidence type="ECO:0000256" key="4">
    <source>
        <dbReference type="ARBA" id="ARBA00022989"/>
    </source>
</evidence>
<keyword evidence="15" id="KW-1185">Reference proteome</keyword>
<dbReference type="PANTHER" id="PTHR24228:SF59">
    <property type="entry name" value="NEUROPEPTIDE RECEPTOR 15"/>
    <property type="match status" value="1"/>
</dbReference>
<evidence type="ECO:0000313" key="13">
    <source>
        <dbReference type="EMBL" id="CAF4173639.1"/>
    </source>
</evidence>
<dbReference type="GO" id="GO:0005886">
    <property type="term" value="C:plasma membrane"/>
    <property type="evidence" value="ECO:0007669"/>
    <property type="project" value="UniProtKB-SubCell"/>
</dbReference>